<evidence type="ECO:0000313" key="1">
    <source>
        <dbReference type="EMBL" id="AUM11534.1"/>
    </source>
</evidence>
<dbReference type="KEGG" id="kak:Kalk_03480"/>
<gene>
    <name evidence="1" type="ORF">Kalk_03480</name>
</gene>
<dbReference type="InterPro" id="IPR024551">
    <property type="entry name" value="AspAT_Ic"/>
</dbReference>
<dbReference type="SUPFAM" id="SSF53383">
    <property type="entry name" value="PLP-dependent transferases"/>
    <property type="match status" value="1"/>
</dbReference>
<dbReference type="Gene3D" id="3.40.640.10">
    <property type="entry name" value="Type I PLP-dependent aspartate aminotransferase-like (Major domain)"/>
    <property type="match status" value="1"/>
</dbReference>
<keyword evidence="1" id="KW-0808">Transferase</keyword>
<dbReference type="EMBL" id="CP022684">
    <property type="protein sequence ID" value="AUM11534.1"/>
    <property type="molecule type" value="Genomic_DNA"/>
</dbReference>
<dbReference type="Pfam" id="PF12897">
    <property type="entry name" value="Asp_aminotransf"/>
    <property type="match status" value="1"/>
</dbReference>
<dbReference type="Gene3D" id="3.90.1150.10">
    <property type="entry name" value="Aspartate Aminotransferase, domain 1"/>
    <property type="match status" value="1"/>
</dbReference>
<dbReference type="RefSeq" id="WP_101892874.1">
    <property type="nucleotide sequence ID" value="NZ_CP022684.1"/>
</dbReference>
<sequence length="425" mass="45889">MYVDQASAQELKAQLVDLESQYSDILAAKLNLDLTRGKPSGSQLDLSNGLDGILAGSYKAEGGDDCRNYGGLDGLAEAKALFSQVLGVKPSETLIGGNASLTLMFQSVVFTHLFGARGPGSAWSAEGEIKFLCPVPGYDRHFGICEELGIKMIPVAMDENGPVMDEVEALVKSDPCIKGIWCVPRFSNPSGIVYSDEVVDRIAQLGRIAGANFRVMWDNAYAIHALHDDAPVLANLMDVARQHGTEDSVLIFGSTSKVTFAGAGLAFMGASEENLKHFKKHLGMCTIGPDKVNQLRHVKFFGDYSGLMAHMNKHAELLRPRFDAVLEHLDAGFAESDLGCWTVPEGGYFVSFDARPGLAREIVRLAAEAGVKLTPAGATYPYGKDPEDKNIRLAPSFPSLADINKTMEVFVLCVKLASVRQKLNS</sequence>
<dbReference type="InterPro" id="IPR015422">
    <property type="entry name" value="PyrdxlP-dep_Trfase_small"/>
</dbReference>
<dbReference type="CDD" id="cd00609">
    <property type="entry name" value="AAT_like"/>
    <property type="match status" value="1"/>
</dbReference>
<dbReference type="AlphaFoldDB" id="A0A2K9LL71"/>
<protein>
    <submittedName>
        <fullName evidence="1">Aminotransferase</fullName>
    </submittedName>
</protein>
<reference evidence="2" key="1">
    <citation type="submission" date="2017-08" db="EMBL/GenBank/DDBJ databases">
        <title>Direct submision.</title>
        <authorList>
            <person name="Kim S.-J."/>
            <person name="Rhee S.-K."/>
        </authorList>
    </citation>
    <scope>NUCLEOTIDE SEQUENCE [LARGE SCALE GENOMIC DNA]</scope>
    <source>
        <strain evidence="2">GI5</strain>
    </source>
</reference>
<dbReference type="PANTHER" id="PTHR43799:SF1">
    <property type="entry name" value="ASPARTATE AMINOTRANSFERASE"/>
    <property type="match status" value="1"/>
</dbReference>
<organism evidence="1 2">
    <name type="scientific">Ketobacter alkanivorans</name>
    <dbReference type="NCBI Taxonomy" id="1917421"/>
    <lineage>
        <taxon>Bacteria</taxon>
        <taxon>Pseudomonadati</taxon>
        <taxon>Pseudomonadota</taxon>
        <taxon>Gammaproteobacteria</taxon>
        <taxon>Pseudomonadales</taxon>
        <taxon>Ketobacteraceae</taxon>
        <taxon>Ketobacter</taxon>
    </lineage>
</organism>
<keyword evidence="1" id="KW-0032">Aminotransferase</keyword>
<name>A0A2K9LL71_9GAMM</name>
<dbReference type="PANTHER" id="PTHR43799">
    <property type="entry name" value="AMINOTRANSFERASE, PUTATIVE-RELATED"/>
    <property type="match status" value="1"/>
</dbReference>
<keyword evidence="2" id="KW-1185">Reference proteome</keyword>
<accession>A0A2K9LL71</accession>
<dbReference type="Proteomes" id="UP000235116">
    <property type="component" value="Chromosome"/>
</dbReference>
<dbReference type="OrthoDB" id="9804020at2"/>
<dbReference type="InterPro" id="IPR015424">
    <property type="entry name" value="PyrdxlP-dep_Trfase"/>
</dbReference>
<dbReference type="GO" id="GO:0004069">
    <property type="term" value="F:L-aspartate:2-oxoglutarate aminotransferase activity"/>
    <property type="evidence" value="ECO:0007669"/>
    <property type="project" value="InterPro"/>
</dbReference>
<dbReference type="InterPro" id="IPR015421">
    <property type="entry name" value="PyrdxlP-dep_Trfase_major"/>
</dbReference>
<proteinExistence type="predicted"/>
<evidence type="ECO:0000313" key="2">
    <source>
        <dbReference type="Proteomes" id="UP000235116"/>
    </source>
</evidence>